<keyword evidence="4" id="KW-0812">Transmembrane</keyword>
<keyword evidence="4" id="KW-1133">Transmembrane helix</keyword>
<proteinExistence type="predicted"/>
<feature type="region of interest" description="Disordered" evidence="3">
    <location>
        <begin position="1309"/>
        <end position="1332"/>
    </location>
</feature>
<dbReference type="Pfam" id="PF12768">
    <property type="entry name" value="Rax2"/>
    <property type="match status" value="2"/>
</dbReference>
<evidence type="ECO:0000256" key="4">
    <source>
        <dbReference type="SAM" id="Phobius"/>
    </source>
</evidence>
<dbReference type="EMBL" id="SOZI01000060">
    <property type="protein sequence ID" value="TNY20687.1"/>
    <property type="molecule type" value="Genomic_DNA"/>
</dbReference>
<evidence type="ECO:0000313" key="6">
    <source>
        <dbReference type="EMBL" id="TNY20687.1"/>
    </source>
</evidence>
<dbReference type="InterPro" id="IPR036028">
    <property type="entry name" value="SH3-like_dom_sf"/>
</dbReference>
<dbReference type="GO" id="GO:1902929">
    <property type="term" value="C:plasma membrane of growing cell tip"/>
    <property type="evidence" value="ECO:0007669"/>
    <property type="project" value="TreeGrafter"/>
</dbReference>
<dbReference type="PROSITE" id="PS50002">
    <property type="entry name" value="SH3"/>
    <property type="match status" value="1"/>
</dbReference>
<evidence type="ECO:0000256" key="1">
    <source>
        <dbReference type="ARBA" id="ARBA00022443"/>
    </source>
</evidence>
<dbReference type="STRING" id="5288.A0A5C5FUW0"/>
<feature type="transmembrane region" description="Helical" evidence="4">
    <location>
        <begin position="1273"/>
        <end position="1302"/>
    </location>
</feature>
<evidence type="ECO:0000313" key="7">
    <source>
        <dbReference type="Proteomes" id="UP000311382"/>
    </source>
</evidence>
<reference evidence="6 7" key="1">
    <citation type="submission" date="2019-03" db="EMBL/GenBank/DDBJ databases">
        <title>Rhodosporidium diobovatum UCD-FST 08-225 genome sequencing, assembly, and annotation.</title>
        <authorList>
            <person name="Fakankun I.U."/>
            <person name="Fristensky B."/>
            <person name="Levin D.B."/>
        </authorList>
    </citation>
    <scope>NUCLEOTIDE SEQUENCE [LARGE SCALE GENOMIC DNA]</scope>
    <source>
        <strain evidence="6 7">UCD-FST 08-225</strain>
    </source>
</reference>
<dbReference type="InterPro" id="IPR001452">
    <property type="entry name" value="SH3_domain"/>
</dbReference>
<dbReference type="Pfam" id="PF20842">
    <property type="entry name" value="Rax2_2"/>
    <property type="match status" value="1"/>
</dbReference>
<dbReference type="Pfam" id="PF00018">
    <property type="entry name" value="SH3_1"/>
    <property type="match status" value="1"/>
</dbReference>
<keyword evidence="1 2" id="KW-0728">SH3 domain</keyword>
<dbReference type="SUPFAM" id="SSF50044">
    <property type="entry name" value="SH3-domain"/>
    <property type="match status" value="1"/>
</dbReference>
<feature type="compositionally biased region" description="Low complexity" evidence="3">
    <location>
        <begin position="861"/>
        <end position="877"/>
    </location>
</feature>
<evidence type="ECO:0000259" key="5">
    <source>
        <dbReference type="PROSITE" id="PS50002"/>
    </source>
</evidence>
<gene>
    <name evidence="6" type="ORF">DMC30DRAFT_397040</name>
</gene>
<protein>
    <submittedName>
        <fullName evidence="6">Cortical protein marker for cell polarity-domain-containing protein</fullName>
    </submittedName>
</protein>
<feature type="domain" description="SH3" evidence="5">
    <location>
        <begin position="1392"/>
        <end position="1448"/>
    </location>
</feature>
<dbReference type="Proteomes" id="UP000311382">
    <property type="component" value="Unassembled WGS sequence"/>
</dbReference>
<dbReference type="CDD" id="cd00174">
    <property type="entry name" value="SH3"/>
    <property type="match status" value="1"/>
</dbReference>
<dbReference type="Gene3D" id="2.30.30.40">
    <property type="entry name" value="SH3 Domains"/>
    <property type="match status" value="1"/>
</dbReference>
<keyword evidence="4" id="KW-0472">Membrane</keyword>
<dbReference type="SUPFAM" id="SSF50965">
    <property type="entry name" value="Galactose oxidase, central domain"/>
    <property type="match status" value="1"/>
</dbReference>
<dbReference type="PANTHER" id="PTHR31778">
    <property type="entry name" value="BUD SITE SELECTION PROTEIN RAX2"/>
    <property type="match status" value="1"/>
</dbReference>
<accession>A0A5C5FUW0</accession>
<dbReference type="InterPro" id="IPR024982">
    <property type="entry name" value="Rax2-like_C"/>
</dbReference>
<dbReference type="PANTHER" id="PTHR31778:SF2">
    <property type="entry name" value="BUD SITE SELECTION PROTEIN RAX2"/>
    <property type="match status" value="1"/>
</dbReference>
<evidence type="ECO:0000256" key="3">
    <source>
        <dbReference type="SAM" id="MobiDB-lite"/>
    </source>
</evidence>
<dbReference type="Pfam" id="PF20843">
    <property type="entry name" value="Rax2_3"/>
    <property type="match status" value="1"/>
</dbReference>
<keyword evidence="7" id="KW-1185">Reference proteome</keyword>
<evidence type="ECO:0000256" key="2">
    <source>
        <dbReference type="PROSITE-ProRule" id="PRU00192"/>
    </source>
</evidence>
<comment type="caution">
    <text evidence="6">The sequence shown here is derived from an EMBL/GenBank/DDBJ whole genome shotgun (WGS) entry which is preliminary data.</text>
</comment>
<dbReference type="InterPro" id="IPR011043">
    <property type="entry name" value="Gal_Oxase/kelch_b-propeller"/>
</dbReference>
<dbReference type="SMART" id="SM00326">
    <property type="entry name" value="SH3"/>
    <property type="match status" value="1"/>
</dbReference>
<organism evidence="6 7">
    <name type="scientific">Rhodotorula diobovata</name>
    <dbReference type="NCBI Taxonomy" id="5288"/>
    <lineage>
        <taxon>Eukaryota</taxon>
        <taxon>Fungi</taxon>
        <taxon>Dikarya</taxon>
        <taxon>Basidiomycota</taxon>
        <taxon>Pucciniomycotina</taxon>
        <taxon>Microbotryomycetes</taxon>
        <taxon>Sporidiobolales</taxon>
        <taxon>Sporidiobolaceae</taxon>
        <taxon>Rhodotorula</taxon>
    </lineage>
</organism>
<name>A0A5C5FUW0_9BASI</name>
<dbReference type="InterPro" id="IPR048266">
    <property type="entry name" value="Rax2-like_second"/>
</dbReference>
<sequence length="1448" mass="147368">MARPRARAPPASPSHYFAPRHVVALLAAGAGATAAAAQSSSLPKVDFSALGTVAVVGSFAGLSFYDAENPPTAYDSRASTLLARTADGDLRSLGATDDGGSINAICETPDDKAVFVAGNFTRVGGVEAANIASYDPASETFAALGAGLAGEVRALSCNGTTVYAGGDFDAPTGTTGGPNVAAWSTTEGAWSTLPLYGFNGAVDSISSSEDGRSLFFGGAFSTVFSNSTATSNATSTSSSSTFPSLGSSLAPVSLNASDYWASPTSWTSGFGRPEYIFCPRGEDGVGTSWLLVDGQAGFFIARMYRELNVRGIRLGNTFYEGRGTRNFSVVSIPDDQVLELTFASDPSDPSSALETCSDNCVLAHNSSVPYQDFLFPEGTSLTGIQLNIFGWYGAGGGLHLLQLLSDGAYAYAAESNNNSPCSSGLGASTESTVETSGNWTTASVTTSIPGTTQDVLVAEVAGGSSAATGDAPSLTWQPYVAQSGQYAVYFVTPGCTAQGTCARRTSVVVTATPGGGAAASETVVDQTNGDDVSTLVYNGTLNAGSEALSVTMTLAQGGAPNAGTTYELVANYVNLVASSTNGSASAVLERGYGVLEYPLVDTGAFGDAVPTAQAAGVNASATLTNATGFDALSFRLSQGAQVHAVVSAGSGSDTYAFVGGNFTYTSADGTTESRNVVAHRSDAVVVAPNGGLDGVVRTLVELDGVLYAAGAFAATVDGEVKGLGGVARWNYTDDAASWQALGNNVPSVGGSIAQLGFANPVSSSSSKNGSTGGGVVAVGGGGSGLAFFEPASSAWNATAAGLFLGNLTAVGSAASRTATNATMYLAGNVVAAIKDAAPGGAILSEGKKGAPRMTSFSFGFNSSASSSASASSTSSGARVKRGATSADDAPLQRRSFSRVLLEPRAPQASSSVNLTLPSPIQAVAASSGAGTSRAADQVLAGAFWKNGSSTLMLLGGAFTASSGVENLGAYDSQTETLEALPGLEVDGAVTALRVTDDTLWVGGNFSTLSGRQGLTTYDLTNQASDDSQPPLTGYSGTNASVNVITQRPGYDEQIVVAGAFSSAGSLYCPSVCLWNSDKLQWQALATGLQGVVGAVDFAGDKSEYLIAAGSFVLDDETRYIARWSFKNSTWLSLGAATDLPGPATAISSDDHNEDKVWVAGSSTSGAPYLLFWNGTAWSDVNSNATLGAGSGVQQLAFVPLSSTHDSNDLMESNRMLLVSGDLSINDTSVSSALYDGESWYPYLVATSATGSAGVVSQLFYSVSNFSLSGAHHLAAGLVILISIAIGLGIVFLLVLLGLLIMLARRKDEPQYPPRDPQGAHSAASETSSLHRPSSLLQTVGAATAVLLDPRGEKARRNSLSGVDGGAAAAGTGTDSFDAAALSYGGSDFEDEGEPSTAMARYSFHAEHPGELSISAHEQVTILDSQDQNWWMVANRQGARGLVPLSYLA</sequence>
<feature type="region of interest" description="Disordered" evidence="3">
    <location>
        <begin position="861"/>
        <end position="889"/>
    </location>
</feature>
<dbReference type="OrthoDB" id="2503993at2759"/>
<feature type="compositionally biased region" description="Polar residues" evidence="3">
    <location>
        <begin position="1323"/>
        <end position="1332"/>
    </location>
</feature>
<dbReference type="InterPro" id="IPR048265">
    <property type="entry name" value="Rax2-like_third"/>
</dbReference>
<dbReference type="SUPFAM" id="SSF69322">
    <property type="entry name" value="Tricorn protease domain 2"/>
    <property type="match status" value="1"/>
</dbReference>